<dbReference type="Proteomes" id="UP000789405">
    <property type="component" value="Unassembled WGS sequence"/>
</dbReference>
<comment type="caution">
    <text evidence="1">The sequence shown here is derived from an EMBL/GenBank/DDBJ whole genome shotgun (WGS) entry which is preliminary data.</text>
</comment>
<evidence type="ECO:0000313" key="1">
    <source>
        <dbReference type="EMBL" id="CAG8533859.1"/>
    </source>
</evidence>
<dbReference type="AlphaFoldDB" id="A0A9N9AMZ4"/>
<evidence type="ECO:0000313" key="2">
    <source>
        <dbReference type="Proteomes" id="UP000789405"/>
    </source>
</evidence>
<reference evidence="1" key="1">
    <citation type="submission" date="2021-06" db="EMBL/GenBank/DDBJ databases">
        <authorList>
            <person name="Kallberg Y."/>
            <person name="Tangrot J."/>
            <person name="Rosling A."/>
        </authorList>
    </citation>
    <scope>NUCLEOTIDE SEQUENCE</scope>
    <source>
        <strain evidence="1">MA453B</strain>
    </source>
</reference>
<proteinExistence type="predicted"/>
<protein>
    <submittedName>
        <fullName evidence="1">20486_t:CDS:1</fullName>
    </submittedName>
</protein>
<organism evidence="1 2">
    <name type="scientific">Dentiscutata erythropus</name>
    <dbReference type="NCBI Taxonomy" id="1348616"/>
    <lineage>
        <taxon>Eukaryota</taxon>
        <taxon>Fungi</taxon>
        <taxon>Fungi incertae sedis</taxon>
        <taxon>Mucoromycota</taxon>
        <taxon>Glomeromycotina</taxon>
        <taxon>Glomeromycetes</taxon>
        <taxon>Diversisporales</taxon>
        <taxon>Gigasporaceae</taxon>
        <taxon>Dentiscutata</taxon>
    </lineage>
</organism>
<name>A0A9N9AMZ4_9GLOM</name>
<gene>
    <name evidence="1" type="ORF">DERYTH_LOCUS4476</name>
</gene>
<accession>A0A9N9AMZ4</accession>
<keyword evidence="2" id="KW-1185">Reference proteome</keyword>
<sequence>MKKLLKKESKSISKKIDNETEFKHDMPPLIISENFLNLSENASLLSSEKLLYWARRRIYRKKAFQPIVEQIEHVTEEVVATSEGEEWNVEKLSGLTGIKEDFEPSSMQVKQEDFSVIPVAVVESFEGRRCNLR</sequence>
<dbReference type="EMBL" id="CAJVPY010001722">
    <property type="protein sequence ID" value="CAG8533859.1"/>
    <property type="molecule type" value="Genomic_DNA"/>
</dbReference>